<reference evidence="3 4" key="1">
    <citation type="submission" date="2009-12" db="EMBL/GenBank/DDBJ databases">
        <title>The Genome Sequence of Anolis carolinensis (Green Anole Lizard).</title>
        <authorList>
            <consortium name="The Genome Sequencing Platform"/>
            <person name="Di Palma F."/>
            <person name="Alfoldi J."/>
            <person name="Heiman D."/>
            <person name="Young S."/>
            <person name="Grabherr M."/>
            <person name="Johnson J."/>
            <person name="Lander E.S."/>
            <person name="Lindblad-Toh K."/>
        </authorList>
    </citation>
    <scope>NUCLEOTIDE SEQUENCE [LARGE SCALE GENOMIC DNA]</scope>
    <source>
        <strain evidence="3 4">JBL SC #1</strain>
    </source>
</reference>
<keyword evidence="4" id="KW-1185">Reference proteome</keyword>
<comment type="similarity">
    <text evidence="1">Belongs to the FAM216 family.</text>
</comment>
<dbReference type="PANTHER" id="PTHR16476:SF3">
    <property type="entry name" value="PROTEIN FAM216B"/>
    <property type="match status" value="1"/>
</dbReference>
<evidence type="ECO:0000256" key="2">
    <source>
        <dbReference type="SAM" id="Phobius"/>
    </source>
</evidence>
<accession>A0A803TQW8</accession>
<dbReference type="InParanoid" id="A0A803TQW8"/>
<dbReference type="Pfam" id="PF15107">
    <property type="entry name" value="FAM216B"/>
    <property type="match status" value="1"/>
</dbReference>
<protein>
    <submittedName>
        <fullName evidence="3">Uncharacterized protein</fullName>
    </submittedName>
</protein>
<dbReference type="GeneTree" id="ENSGT00940000154512"/>
<gene>
    <name evidence="3" type="primary">fam216b</name>
</gene>
<dbReference type="Ensembl" id="ENSACAT00000054620.1">
    <property type="protein sequence ID" value="ENSACAP00000037608.1"/>
    <property type="gene ID" value="ENSACAG00000034864.1"/>
</dbReference>
<reference evidence="3" key="2">
    <citation type="submission" date="2025-08" db="UniProtKB">
        <authorList>
            <consortium name="Ensembl"/>
        </authorList>
    </citation>
    <scope>IDENTIFICATION</scope>
</reference>
<dbReference type="InterPro" id="IPR029373">
    <property type="entry name" value="FAM216"/>
</dbReference>
<name>A0A803TQW8_ANOCA</name>
<organism evidence="3 4">
    <name type="scientific">Anolis carolinensis</name>
    <name type="common">Green anole</name>
    <name type="synonym">American chameleon</name>
    <dbReference type="NCBI Taxonomy" id="28377"/>
    <lineage>
        <taxon>Eukaryota</taxon>
        <taxon>Metazoa</taxon>
        <taxon>Chordata</taxon>
        <taxon>Craniata</taxon>
        <taxon>Vertebrata</taxon>
        <taxon>Euteleostomi</taxon>
        <taxon>Lepidosauria</taxon>
        <taxon>Squamata</taxon>
        <taxon>Bifurcata</taxon>
        <taxon>Unidentata</taxon>
        <taxon>Episquamata</taxon>
        <taxon>Toxicofera</taxon>
        <taxon>Iguania</taxon>
        <taxon>Dactyloidae</taxon>
        <taxon>Anolis</taxon>
    </lineage>
</organism>
<evidence type="ECO:0000313" key="3">
    <source>
        <dbReference type="Ensembl" id="ENSACAP00000037608.1"/>
    </source>
</evidence>
<keyword evidence="2" id="KW-0812">Transmembrane</keyword>
<feature type="transmembrane region" description="Helical" evidence="2">
    <location>
        <begin position="6"/>
        <end position="27"/>
    </location>
</feature>
<sequence length="195" mass="22886">MFVLSFYHFILLLLCYIVLPCFNLFYFRVAVCFPGCMAMFQKHSLLTFCPHLWQAYSEVLSLSSQLVCFLHFGNRTRMGECWKRNRSTCYTPKLLCIHIPSSAQDSPLMKDLKRGQKGYFYSIMRIYDSKAPREMLYHRYAINLQRQNVLGLITKQQVEYYASYLKDSKSCRGSRLQTAPPGKADCRKTRLGFFN</sequence>
<evidence type="ECO:0000256" key="1">
    <source>
        <dbReference type="ARBA" id="ARBA00008615"/>
    </source>
</evidence>
<dbReference type="Proteomes" id="UP000001646">
    <property type="component" value="Chromosome 3"/>
</dbReference>
<proteinExistence type="inferred from homology"/>
<keyword evidence="2" id="KW-0472">Membrane</keyword>
<evidence type="ECO:0000313" key="4">
    <source>
        <dbReference type="Proteomes" id="UP000001646"/>
    </source>
</evidence>
<dbReference type="PANTHER" id="PTHR16476">
    <property type="entry name" value="FAMILY WITH SEQUENCE SIMILARITY 216 MEMBER A"/>
    <property type="match status" value="1"/>
</dbReference>
<reference evidence="3" key="3">
    <citation type="submission" date="2025-09" db="UniProtKB">
        <authorList>
            <consortium name="Ensembl"/>
        </authorList>
    </citation>
    <scope>IDENTIFICATION</scope>
</reference>
<keyword evidence="2" id="KW-1133">Transmembrane helix</keyword>
<dbReference type="AlphaFoldDB" id="A0A803TQW8"/>